<reference evidence="3 4" key="1">
    <citation type="journal article" date="2014" name="Genome Announc.">
        <title>Complete Genome Sequence of the Bovine Mastitis Pathogen Mycoplasma californicum Strain ST-6T (ATCC 33461T).</title>
        <authorList>
            <person name="Calcutt M.J."/>
            <person name="Foecking M.F."/>
            <person name="Fox L.K."/>
        </authorList>
    </citation>
    <scope>NUCLEOTIDE SEQUENCE [LARGE SCALE GENOMIC DNA]</scope>
    <source>
        <strain evidence="3 4">ST-6</strain>
    </source>
</reference>
<sequence length="169" mass="19398">MNKIKKILLSASPLAISFSTVAVAASCKKESVVLNTKPAPKPMQNENDANKNNPKTDTDKTDESQPDIQREIAKKLAEQNKPVDKQLQIAMELAERQKIKEQNAARTEALKQKIQELENKNKMEEEQRKEQERKEQEAIEAQKKEEEELRKKVLMRKNMRSQPTTTQSS</sequence>
<keyword evidence="3" id="KW-0449">Lipoprotein</keyword>
<dbReference type="NCBIfam" id="NF045726">
    <property type="entry name" value="XXplasma_LP"/>
    <property type="match status" value="1"/>
</dbReference>
<accession>A0A059XRG9</accession>
<dbReference type="PROSITE" id="PS51257">
    <property type="entry name" value="PROKAR_LIPOPROTEIN"/>
    <property type="match status" value="1"/>
</dbReference>
<dbReference type="EMBL" id="CP007521">
    <property type="protein sequence ID" value="AIA29383.1"/>
    <property type="molecule type" value="Genomic_DNA"/>
</dbReference>
<feature type="compositionally biased region" description="Polar residues" evidence="1">
    <location>
        <begin position="44"/>
        <end position="53"/>
    </location>
</feature>
<name>A0A059XRG9_9BACT</name>
<dbReference type="RefSeq" id="WP_038561370.1">
    <property type="nucleotide sequence ID" value="NZ_CP007521.1"/>
</dbReference>
<evidence type="ECO:0000256" key="1">
    <source>
        <dbReference type="SAM" id="MobiDB-lite"/>
    </source>
</evidence>
<evidence type="ECO:0000256" key="2">
    <source>
        <dbReference type="SAM" id="SignalP"/>
    </source>
</evidence>
<dbReference type="InterPro" id="IPR054816">
    <property type="entry name" value="Lipoprotein_mollicutes-type_CS"/>
</dbReference>
<dbReference type="KEGG" id="mcr:MCFN_01175"/>
<protein>
    <submittedName>
        <fullName evidence="3">Lipoprotein</fullName>
    </submittedName>
</protein>
<feature type="region of interest" description="Disordered" evidence="1">
    <location>
        <begin position="114"/>
        <end position="169"/>
    </location>
</feature>
<dbReference type="AlphaFoldDB" id="A0A059XRG9"/>
<feature type="signal peptide" evidence="2">
    <location>
        <begin position="1"/>
        <end position="24"/>
    </location>
</feature>
<evidence type="ECO:0000313" key="3">
    <source>
        <dbReference type="EMBL" id="AIA29383.1"/>
    </source>
</evidence>
<feature type="region of interest" description="Disordered" evidence="1">
    <location>
        <begin position="35"/>
        <end position="82"/>
    </location>
</feature>
<evidence type="ECO:0000313" key="4">
    <source>
        <dbReference type="Proteomes" id="UP000027088"/>
    </source>
</evidence>
<keyword evidence="4" id="KW-1185">Reference proteome</keyword>
<organism evidence="3 4">
    <name type="scientific">Mycoplasmopsis californica</name>
    <dbReference type="NCBI Taxonomy" id="2113"/>
    <lineage>
        <taxon>Bacteria</taxon>
        <taxon>Bacillati</taxon>
        <taxon>Mycoplasmatota</taxon>
        <taxon>Mycoplasmoidales</taxon>
        <taxon>Metamycoplasmataceae</taxon>
        <taxon>Mycoplasmopsis</taxon>
    </lineage>
</organism>
<keyword evidence="2" id="KW-0732">Signal</keyword>
<feature type="compositionally biased region" description="Basic and acidic residues" evidence="1">
    <location>
        <begin position="114"/>
        <end position="151"/>
    </location>
</feature>
<dbReference type="Proteomes" id="UP000027088">
    <property type="component" value="Chromosome"/>
</dbReference>
<gene>
    <name evidence="3" type="ORF">MCFN_01175</name>
</gene>
<feature type="chain" id="PRO_5001584910" evidence="2">
    <location>
        <begin position="25"/>
        <end position="169"/>
    </location>
</feature>
<feature type="compositionally biased region" description="Polar residues" evidence="1">
    <location>
        <begin position="160"/>
        <end position="169"/>
    </location>
</feature>
<feature type="compositionally biased region" description="Basic and acidic residues" evidence="1">
    <location>
        <begin position="54"/>
        <end position="82"/>
    </location>
</feature>
<proteinExistence type="predicted"/>